<evidence type="ECO:0000313" key="1">
    <source>
        <dbReference type="EMBL" id="SOH03431.1"/>
    </source>
</evidence>
<name>A0A2C9CCJ7_KUEST</name>
<reference evidence="2" key="1">
    <citation type="submission" date="2017-10" db="EMBL/GenBank/DDBJ databases">
        <authorList>
            <person name="Frank J."/>
        </authorList>
    </citation>
    <scope>NUCLEOTIDE SEQUENCE [LARGE SCALE GENOMIC DNA]</scope>
</reference>
<dbReference type="OrthoDB" id="9798792at2"/>
<dbReference type="InterPro" id="IPR026350">
    <property type="entry name" value="GxxExxY"/>
</dbReference>
<evidence type="ECO:0000313" key="2">
    <source>
        <dbReference type="Proteomes" id="UP000221734"/>
    </source>
</evidence>
<protein>
    <submittedName>
        <fullName evidence="1">Putative orf</fullName>
    </submittedName>
</protein>
<sequence length="122" mass="13769">MELLEKDLTEKIIGACFEVSNELGTGFLESVYEKALTIALFDKKIDAKAQAPLKVLFRGKVVGDFYTDILVEDRVIIELKAVKELSPQHEAQLINYLKATGIKIGIIVNFGNPKLEWKRLVY</sequence>
<organism evidence="1 2">
    <name type="scientific">Kuenenia stuttgartiensis</name>
    <dbReference type="NCBI Taxonomy" id="174633"/>
    <lineage>
        <taxon>Bacteria</taxon>
        <taxon>Pseudomonadati</taxon>
        <taxon>Planctomycetota</taxon>
        <taxon>Candidatus Brocadiia</taxon>
        <taxon>Candidatus Brocadiales</taxon>
        <taxon>Candidatus Brocadiaceae</taxon>
        <taxon>Candidatus Kuenenia</taxon>
    </lineage>
</organism>
<keyword evidence="2" id="KW-1185">Reference proteome</keyword>
<accession>A0A2C9CCJ7</accession>
<dbReference type="NCBIfam" id="TIGR04256">
    <property type="entry name" value="GxxExxY"/>
    <property type="match status" value="1"/>
</dbReference>
<dbReference type="KEGG" id="kst:KSMBR1_0920"/>
<dbReference type="Proteomes" id="UP000221734">
    <property type="component" value="Chromosome Kuenenia_stuttgartiensis_MBR1"/>
</dbReference>
<dbReference type="AlphaFoldDB" id="A0A2C9CCJ7"/>
<dbReference type="Pfam" id="PF13366">
    <property type="entry name" value="PDDEXK_3"/>
    <property type="match status" value="1"/>
</dbReference>
<proteinExistence type="predicted"/>
<gene>
    <name evidence="1" type="ORF">KSMBR1_0920</name>
</gene>
<dbReference type="EMBL" id="LT934425">
    <property type="protein sequence ID" value="SOH03431.1"/>
    <property type="molecule type" value="Genomic_DNA"/>
</dbReference>
<dbReference type="RefSeq" id="WP_099324268.1">
    <property type="nucleotide sequence ID" value="NZ_LT934425.1"/>
</dbReference>